<evidence type="ECO:0000256" key="2">
    <source>
        <dbReference type="ARBA" id="ARBA00022670"/>
    </source>
</evidence>
<dbReference type="Proteomes" id="UP000007819">
    <property type="component" value="Chromosome X"/>
</dbReference>
<dbReference type="Pfam" id="PF00648">
    <property type="entry name" value="Peptidase_C2"/>
    <property type="match status" value="1"/>
</dbReference>
<accession>A0A8R2H7L9</accession>
<dbReference type="CDD" id="cd00044">
    <property type="entry name" value="CysPc"/>
    <property type="match status" value="1"/>
</dbReference>
<dbReference type="PANTHER" id="PTHR10183">
    <property type="entry name" value="CALPAIN"/>
    <property type="match status" value="1"/>
</dbReference>
<dbReference type="OrthoDB" id="424753at2759"/>
<keyword evidence="6 9" id="KW-0788">Thiol protease</keyword>
<dbReference type="InterPro" id="IPR022683">
    <property type="entry name" value="Calpain_III"/>
</dbReference>
<dbReference type="EnsemblMetazoa" id="XM_016804119.2">
    <property type="protein sequence ID" value="XP_016659608.2"/>
    <property type="gene ID" value="LOC100164763"/>
</dbReference>
<dbReference type="GeneID" id="100164763"/>
<keyword evidence="2 9" id="KW-0645">Protease</keyword>
<dbReference type="Gene3D" id="1.10.238.10">
    <property type="entry name" value="EF-hand"/>
    <property type="match status" value="1"/>
</dbReference>
<evidence type="ECO:0000256" key="1">
    <source>
        <dbReference type="ARBA" id="ARBA00007623"/>
    </source>
</evidence>
<dbReference type="InterPro" id="IPR000169">
    <property type="entry name" value="Pept_cys_AS"/>
</dbReference>
<dbReference type="Gene3D" id="2.60.120.380">
    <property type="match status" value="1"/>
</dbReference>
<evidence type="ECO:0000256" key="9">
    <source>
        <dbReference type="PROSITE-ProRule" id="PRU00239"/>
    </source>
</evidence>
<evidence type="ECO:0000256" key="4">
    <source>
        <dbReference type="ARBA" id="ARBA00022737"/>
    </source>
</evidence>
<dbReference type="InterPro" id="IPR022682">
    <property type="entry name" value="Calpain_domain_III"/>
</dbReference>
<keyword evidence="7" id="KW-0106">Calcium</keyword>
<evidence type="ECO:0000313" key="12">
    <source>
        <dbReference type="EnsemblMetazoa" id="XP_016659608.2"/>
    </source>
</evidence>
<dbReference type="SMART" id="SM00720">
    <property type="entry name" value="calpain_III"/>
    <property type="match status" value="1"/>
</dbReference>
<evidence type="ECO:0000256" key="6">
    <source>
        <dbReference type="ARBA" id="ARBA00022807"/>
    </source>
</evidence>
<dbReference type="InterPro" id="IPR036213">
    <property type="entry name" value="Calpain_III_sf"/>
</dbReference>
<protein>
    <recommendedName>
        <fullName evidence="14">Calpain-A</fullName>
    </recommendedName>
</protein>
<feature type="active site" evidence="8 9">
    <location>
        <position position="266"/>
    </location>
</feature>
<name>A0A8R2H7L9_ACYPI</name>
<proteinExistence type="inferred from homology"/>
<evidence type="ECO:0000256" key="5">
    <source>
        <dbReference type="ARBA" id="ARBA00022801"/>
    </source>
</evidence>
<dbReference type="PROSITE" id="PS50222">
    <property type="entry name" value="EF_HAND_2"/>
    <property type="match status" value="1"/>
</dbReference>
<evidence type="ECO:0000313" key="13">
    <source>
        <dbReference type="Proteomes" id="UP000007819"/>
    </source>
</evidence>
<dbReference type="RefSeq" id="XP_016659608.2">
    <property type="nucleotide sequence ID" value="XM_016804119.2"/>
</dbReference>
<dbReference type="GO" id="GO:0006508">
    <property type="term" value="P:proteolysis"/>
    <property type="evidence" value="ECO:0007669"/>
    <property type="project" value="UniProtKB-KW"/>
</dbReference>
<evidence type="ECO:0008006" key="14">
    <source>
        <dbReference type="Google" id="ProtNLM"/>
    </source>
</evidence>
<dbReference type="CDD" id="cd16196">
    <property type="entry name" value="EFh_PEF_CalpA_B"/>
    <property type="match status" value="1"/>
</dbReference>
<feature type="active site" evidence="8 9">
    <location>
        <position position="86"/>
    </location>
</feature>
<dbReference type="GO" id="GO:0005509">
    <property type="term" value="F:calcium ion binding"/>
    <property type="evidence" value="ECO:0007669"/>
    <property type="project" value="InterPro"/>
</dbReference>
<keyword evidence="13" id="KW-1185">Reference proteome</keyword>
<dbReference type="Pfam" id="PF01067">
    <property type="entry name" value="Calpain_III"/>
    <property type="match status" value="1"/>
</dbReference>
<feature type="domain" description="EF-hand" evidence="11">
    <location>
        <begin position="590"/>
        <end position="625"/>
    </location>
</feature>
<dbReference type="GO" id="GO:0005737">
    <property type="term" value="C:cytoplasm"/>
    <property type="evidence" value="ECO:0007669"/>
    <property type="project" value="TreeGrafter"/>
</dbReference>
<dbReference type="InterPro" id="IPR011992">
    <property type="entry name" value="EF-hand-dom_pair"/>
</dbReference>
<dbReference type="InterPro" id="IPR001300">
    <property type="entry name" value="Peptidase_C2_calpain_cat"/>
</dbReference>
<reference evidence="12" key="2">
    <citation type="submission" date="2022-06" db="UniProtKB">
        <authorList>
            <consortium name="EnsemblMetazoa"/>
        </authorList>
    </citation>
    <scope>IDENTIFICATION</scope>
</reference>
<dbReference type="SUPFAM" id="SSF54001">
    <property type="entry name" value="Cysteine proteinases"/>
    <property type="match status" value="1"/>
</dbReference>
<reference evidence="13" key="1">
    <citation type="submission" date="2010-06" db="EMBL/GenBank/DDBJ databases">
        <authorList>
            <person name="Jiang H."/>
            <person name="Abraham K."/>
            <person name="Ali S."/>
            <person name="Alsbrooks S.L."/>
            <person name="Anim B.N."/>
            <person name="Anosike U.S."/>
            <person name="Attaway T."/>
            <person name="Bandaranaike D.P."/>
            <person name="Battles P.K."/>
            <person name="Bell S.N."/>
            <person name="Bell A.V."/>
            <person name="Beltran B."/>
            <person name="Bickham C."/>
            <person name="Bustamante Y."/>
            <person name="Caleb T."/>
            <person name="Canada A."/>
            <person name="Cardenas V."/>
            <person name="Carter K."/>
            <person name="Chacko J."/>
            <person name="Chandrabose M.N."/>
            <person name="Chavez D."/>
            <person name="Chavez A."/>
            <person name="Chen L."/>
            <person name="Chu H.-S."/>
            <person name="Claassen K.J."/>
            <person name="Cockrell R."/>
            <person name="Collins M."/>
            <person name="Cooper J.A."/>
            <person name="Cree A."/>
            <person name="Curry S.M."/>
            <person name="Da Y."/>
            <person name="Dao M.D."/>
            <person name="Das B."/>
            <person name="Davila M.-L."/>
            <person name="Davy-Carroll L."/>
            <person name="Denson S."/>
            <person name="Dinh H."/>
            <person name="Ebong V.E."/>
            <person name="Edwards J.R."/>
            <person name="Egan A."/>
            <person name="El-Daye J."/>
            <person name="Escobedo L."/>
            <person name="Fernandez S."/>
            <person name="Fernando P.R."/>
            <person name="Flagg N."/>
            <person name="Forbes L.D."/>
            <person name="Fowler R.G."/>
            <person name="Fu Q."/>
            <person name="Gabisi R.A."/>
            <person name="Ganer J."/>
            <person name="Garbino Pronczuk A."/>
            <person name="Garcia R.M."/>
            <person name="Garner T."/>
            <person name="Garrett T.E."/>
            <person name="Gonzalez D.A."/>
            <person name="Hamid H."/>
            <person name="Hawkins E.S."/>
            <person name="Hirani K."/>
            <person name="Hogues M.E."/>
            <person name="Hollins B."/>
            <person name="Hsiao C.-H."/>
            <person name="Jabil R."/>
            <person name="James M.L."/>
            <person name="Jhangiani S.N."/>
            <person name="Johnson B."/>
            <person name="Johnson Q."/>
            <person name="Joshi V."/>
            <person name="Kalu J.B."/>
            <person name="Kam C."/>
            <person name="Kashfia A."/>
            <person name="Keebler J."/>
            <person name="Kisamo H."/>
            <person name="Kovar C.L."/>
            <person name="Lago L.A."/>
            <person name="Lai C.-Y."/>
            <person name="Laidlaw J."/>
            <person name="Lara F."/>
            <person name="Le T.-K."/>
            <person name="Lee S.L."/>
            <person name="Legall F.H."/>
            <person name="Lemon S.J."/>
            <person name="Lewis L.R."/>
            <person name="Li B."/>
            <person name="Liu Y."/>
            <person name="Liu Y.-S."/>
            <person name="Lopez J."/>
            <person name="Lozado R.J."/>
            <person name="Lu J."/>
            <person name="Madu R.C."/>
            <person name="Maheshwari M."/>
            <person name="Maheshwari R."/>
            <person name="Malloy K."/>
            <person name="Martinez E."/>
            <person name="Mathew T."/>
            <person name="Mercado I.C."/>
            <person name="Mercado C."/>
            <person name="Meyer B."/>
            <person name="Montgomery K."/>
            <person name="Morgan M.B."/>
            <person name="Munidasa M."/>
            <person name="Nazareth L.V."/>
            <person name="Nelson J."/>
            <person name="Ng B.M."/>
            <person name="Nguyen N.B."/>
            <person name="Nguyen P.Q."/>
            <person name="Nguyen T."/>
            <person name="Obregon M."/>
            <person name="Okwuonu G.O."/>
            <person name="Onwere C.G."/>
            <person name="Orozco G."/>
            <person name="Parra A."/>
            <person name="Patel S."/>
            <person name="Patil S."/>
            <person name="Perez A."/>
            <person name="Perez Y."/>
            <person name="Pham C."/>
            <person name="Primus E.L."/>
            <person name="Pu L.-L."/>
            <person name="Puazo M."/>
            <person name="Qin X."/>
            <person name="Quiroz J.B."/>
            <person name="Reese J."/>
            <person name="Richards S."/>
            <person name="Rives C.M."/>
            <person name="Robberts R."/>
            <person name="Ruiz S.J."/>
            <person name="Ruiz M.J."/>
            <person name="Santibanez J."/>
            <person name="Schneider B.W."/>
            <person name="Sisson I."/>
            <person name="Smith M."/>
            <person name="Sodergren E."/>
            <person name="Song X.-Z."/>
            <person name="Song B.B."/>
            <person name="Summersgill H."/>
            <person name="Thelus R."/>
            <person name="Thornton R.D."/>
            <person name="Trejos Z.Y."/>
            <person name="Usmani K."/>
            <person name="Vattathil S."/>
            <person name="Villasana D."/>
            <person name="Walker D.L."/>
            <person name="Wang S."/>
            <person name="Wang K."/>
            <person name="White C.S."/>
            <person name="Williams A.C."/>
            <person name="Williamson J."/>
            <person name="Wilson K."/>
            <person name="Woghiren I.O."/>
            <person name="Woodworth J.R."/>
            <person name="Worley K.C."/>
            <person name="Wright R.A."/>
            <person name="Wu W."/>
            <person name="Young L."/>
            <person name="Zhang L."/>
            <person name="Zhang J."/>
            <person name="Zhu Y."/>
            <person name="Muzny D.M."/>
            <person name="Weinstock G."/>
            <person name="Gibbs R.A."/>
        </authorList>
    </citation>
    <scope>NUCLEOTIDE SEQUENCE [LARGE SCALE GENOMIC DNA]</scope>
    <source>
        <strain evidence="13">LSR1</strain>
    </source>
</reference>
<dbReference type="AlphaFoldDB" id="A0A8R2H7L9"/>
<keyword evidence="4" id="KW-0677">Repeat</keyword>
<dbReference type="PRINTS" id="PR00704">
    <property type="entry name" value="CALPAIN"/>
</dbReference>
<dbReference type="PROSITE" id="PS00139">
    <property type="entry name" value="THIOL_PROTEASE_CYS"/>
    <property type="match status" value="1"/>
</dbReference>
<dbReference type="GO" id="GO:0004198">
    <property type="term" value="F:calcium-dependent cysteine-type endopeptidase activity"/>
    <property type="evidence" value="ECO:0007669"/>
    <property type="project" value="InterPro"/>
</dbReference>
<dbReference type="CDD" id="cd00214">
    <property type="entry name" value="Calpain_III"/>
    <property type="match status" value="1"/>
</dbReference>
<dbReference type="Gene3D" id="3.90.70.10">
    <property type="entry name" value="Cysteine proteinases"/>
    <property type="match status" value="1"/>
</dbReference>
<dbReference type="FunFam" id="3.90.70.10:FF:000001">
    <property type="entry name" value="Calpain-1 catalytic subunit"/>
    <property type="match status" value="1"/>
</dbReference>
<dbReference type="SUPFAM" id="SSF49758">
    <property type="entry name" value="Calpain large subunit, middle domain (domain III)"/>
    <property type="match status" value="1"/>
</dbReference>
<evidence type="ECO:0000256" key="8">
    <source>
        <dbReference type="PIRSR" id="PIRSR622684-1"/>
    </source>
</evidence>
<dbReference type="FunFam" id="2.60.120.380:FF:000001">
    <property type="entry name" value="Calpain-1 catalytic subunit"/>
    <property type="match status" value="1"/>
</dbReference>
<evidence type="ECO:0000259" key="11">
    <source>
        <dbReference type="PROSITE" id="PS50222"/>
    </source>
</evidence>
<dbReference type="KEGG" id="api:100164763"/>
<evidence type="ECO:0000256" key="3">
    <source>
        <dbReference type="ARBA" id="ARBA00022723"/>
    </source>
</evidence>
<keyword evidence="3" id="KW-0479">Metal-binding</keyword>
<dbReference type="PANTHER" id="PTHR10183:SF433">
    <property type="entry name" value="CALPAIN-A-RELATED"/>
    <property type="match status" value="1"/>
</dbReference>
<dbReference type="SMART" id="SM00230">
    <property type="entry name" value="CysPc"/>
    <property type="match status" value="1"/>
</dbReference>
<feature type="domain" description="Calpain catalytic" evidence="10">
    <location>
        <begin position="35"/>
        <end position="325"/>
    </location>
</feature>
<dbReference type="PROSITE" id="PS50203">
    <property type="entry name" value="CALPAIN_CAT"/>
    <property type="match status" value="1"/>
</dbReference>
<organism evidence="12 13">
    <name type="scientific">Acyrthosiphon pisum</name>
    <name type="common">Pea aphid</name>
    <dbReference type="NCBI Taxonomy" id="7029"/>
    <lineage>
        <taxon>Eukaryota</taxon>
        <taxon>Metazoa</taxon>
        <taxon>Ecdysozoa</taxon>
        <taxon>Arthropoda</taxon>
        <taxon>Hexapoda</taxon>
        <taxon>Insecta</taxon>
        <taxon>Pterygota</taxon>
        <taxon>Neoptera</taxon>
        <taxon>Paraneoptera</taxon>
        <taxon>Hemiptera</taxon>
        <taxon>Sternorrhyncha</taxon>
        <taxon>Aphidomorpha</taxon>
        <taxon>Aphidoidea</taxon>
        <taxon>Aphididae</taxon>
        <taxon>Macrosiphini</taxon>
        <taxon>Acyrthosiphon</taxon>
    </lineage>
</organism>
<dbReference type="InterPro" id="IPR002048">
    <property type="entry name" value="EF_hand_dom"/>
</dbReference>
<keyword evidence="5 9" id="KW-0378">Hydrolase</keyword>
<feature type="active site" evidence="8 9">
    <location>
        <position position="240"/>
    </location>
</feature>
<dbReference type="InterPro" id="IPR033883">
    <property type="entry name" value="C2_III"/>
</dbReference>
<dbReference type="SUPFAM" id="SSF47473">
    <property type="entry name" value="EF-hand"/>
    <property type="match status" value="1"/>
</dbReference>
<sequence>MLNVGERGSGVRQRPAGFDQNFDELRNQCLKQKILFEDPEFDTYDLSVFKKKKLEWRRPKEITDDPKFFVQGASRFDVRQGELGDCWLLAAVANLTLDDKLFYKVVPFDQGFHINYAGIFHFQFWQFGRWVDIVIDDRLPTYKGKLLFLQSSTKNEFWSALLEKAYAKINGSYEALEGGFTMEAMGDFTGGVSEIYELNNEHPNLFTIMLNSFQRQSLMCGGILNSKSPDTDKKGLFKSHAYSITRITYIPLPSSNSIIPLIRLRNPWGKSEWNGRWSDKSDEWKSIPQHLKQSIGLIIEDDGEFWMLFDDFVKYFSILEICHLNPGYLDNEQYGVSGGAKWDLSIFEGEWVRGATAGGCDKFKETFSSNPQYYITIVDPDENDNNNMCTVIIALMLKDTRGQQKQKAQSLSFGFYVYNLNTSKIVPKPLDTNFFENNDPLDKVHCSEFKPREVCKRFRIPPGKYCIVPYTSNQNEEGAFLLRVFSEKKNNLAEFDNEVGMVEIDDKIKKLALYSKKSDDSNEKLKKYFLKVAGSDKEVDWMDLKNILDFCMKDTGNTKFSNDVCRCFIAMMDWDRSGKLGFKEFERLLMDIRQWQVVFKNYDKKNKGYIKGFELRPALSSVGYHIKTRTINTMCHRYANKKGYIMFDDFIMCAIRLKTTIDIFKEHDPGNKNVVSFTLEEWVEKTFYS</sequence>
<comment type="similarity">
    <text evidence="1">Belongs to the peptidase C2 family.</text>
</comment>
<dbReference type="InterPro" id="IPR038765">
    <property type="entry name" value="Papain-like_cys_pep_sf"/>
</dbReference>
<evidence type="ECO:0000256" key="7">
    <source>
        <dbReference type="ARBA" id="ARBA00022837"/>
    </source>
</evidence>
<evidence type="ECO:0000259" key="10">
    <source>
        <dbReference type="PROSITE" id="PS50203"/>
    </source>
</evidence>
<dbReference type="InterPro" id="IPR022684">
    <property type="entry name" value="Calpain_cysteine_protease"/>
</dbReference>